<protein>
    <submittedName>
        <fullName evidence="1">Uncharacterized protein</fullName>
    </submittedName>
</protein>
<evidence type="ECO:0000313" key="1">
    <source>
        <dbReference type="EMBL" id="KAA1253320.1"/>
    </source>
</evidence>
<accession>A0A5Q6PF40</accession>
<comment type="caution">
    <text evidence="1">The sequence shown here is derived from an EMBL/GenBank/DDBJ whole genome shotgun (WGS) entry which is preliminary data.</text>
</comment>
<reference evidence="1 2" key="1">
    <citation type="submission" date="2019-09" db="EMBL/GenBank/DDBJ databases">
        <authorList>
            <person name="Kritzky A."/>
            <person name="Schelkanova E.Y."/>
            <person name="Alkhova Z.V."/>
            <person name="Smirnova N.I."/>
        </authorList>
    </citation>
    <scope>NUCLEOTIDE SEQUENCE [LARGE SCALE GENOMIC DNA]</scope>
    <source>
        <strain evidence="1 2">M1526</strain>
    </source>
</reference>
<sequence length="344" mass="39586">MKTPTLRKKIRSIYSHLLKTKEKTNTTDDEKVLFVLKQQQTALQNEIENKSKLCKLLTDHISNSIVSNQKVIDTISEQIKATKISYSSFEDEVKKSIEEYNKSVKLFADKGGKGFYDLAISMHPNHEMTHNDLISVIEELKENGVDIEILDNEKNEKYDEYIMRPFGGNYYSSLTVVLPSSHMVTLQEAINQKNSSIISTSFTEKSILCDFHAHFIMPYAYDEDRDITLDSLKKRIAKERSKPEGTNRIVQKAFTSLGFFRSELSYSGFKSENWDHLNDAMLLAFENLDLYQNKNDHVNGLMPGPFGYTDEHSKLLGYDNPTRVNIVDDLKLREIKEKSMSLQP</sequence>
<proteinExistence type="predicted"/>
<name>A0A5Q6PF40_VIBCL</name>
<dbReference type="AlphaFoldDB" id="A0A5Q6PF40"/>
<organism evidence="1 2">
    <name type="scientific">Vibrio cholerae</name>
    <dbReference type="NCBI Taxonomy" id="666"/>
    <lineage>
        <taxon>Bacteria</taxon>
        <taxon>Pseudomonadati</taxon>
        <taxon>Pseudomonadota</taxon>
        <taxon>Gammaproteobacteria</taxon>
        <taxon>Vibrionales</taxon>
        <taxon>Vibrionaceae</taxon>
        <taxon>Vibrio</taxon>
    </lineage>
</organism>
<evidence type="ECO:0000313" key="2">
    <source>
        <dbReference type="Proteomes" id="UP000323225"/>
    </source>
</evidence>
<gene>
    <name evidence="1" type="ORF">F0M16_18270</name>
</gene>
<dbReference type="Proteomes" id="UP000323225">
    <property type="component" value="Unassembled WGS sequence"/>
</dbReference>
<dbReference type="EMBL" id="VUAA01000023">
    <property type="protein sequence ID" value="KAA1253320.1"/>
    <property type="molecule type" value="Genomic_DNA"/>
</dbReference>